<evidence type="ECO:0000313" key="1">
    <source>
        <dbReference type="EMBL" id="MPC52401.1"/>
    </source>
</evidence>
<protein>
    <submittedName>
        <fullName evidence="1">Uncharacterized protein</fullName>
    </submittedName>
</protein>
<name>A0A5B7FY02_PORTR</name>
<dbReference type="EMBL" id="VSRR010010853">
    <property type="protein sequence ID" value="MPC52401.1"/>
    <property type="molecule type" value="Genomic_DNA"/>
</dbReference>
<sequence>MTVRFSQLHTYDLQVDGADEGRVRGYLALVAALVTPLHETDPQAPVVGLLEVEGEPEEGQTRC</sequence>
<accession>A0A5B7FY02</accession>
<dbReference type="Proteomes" id="UP000324222">
    <property type="component" value="Unassembled WGS sequence"/>
</dbReference>
<comment type="caution">
    <text evidence="1">The sequence shown here is derived from an EMBL/GenBank/DDBJ whole genome shotgun (WGS) entry which is preliminary data.</text>
</comment>
<gene>
    <name evidence="1" type="ORF">E2C01_046268</name>
</gene>
<keyword evidence="2" id="KW-1185">Reference proteome</keyword>
<evidence type="ECO:0000313" key="2">
    <source>
        <dbReference type="Proteomes" id="UP000324222"/>
    </source>
</evidence>
<dbReference type="AlphaFoldDB" id="A0A5B7FY02"/>
<organism evidence="1 2">
    <name type="scientific">Portunus trituberculatus</name>
    <name type="common">Swimming crab</name>
    <name type="synonym">Neptunus trituberculatus</name>
    <dbReference type="NCBI Taxonomy" id="210409"/>
    <lineage>
        <taxon>Eukaryota</taxon>
        <taxon>Metazoa</taxon>
        <taxon>Ecdysozoa</taxon>
        <taxon>Arthropoda</taxon>
        <taxon>Crustacea</taxon>
        <taxon>Multicrustacea</taxon>
        <taxon>Malacostraca</taxon>
        <taxon>Eumalacostraca</taxon>
        <taxon>Eucarida</taxon>
        <taxon>Decapoda</taxon>
        <taxon>Pleocyemata</taxon>
        <taxon>Brachyura</taxon>
        <taxon>Eubrachyura</taxon>
        <taxon>Portunoidea</taxon>
        <taxon>Portunidae</taxon>
        <taxon>Portuninae</taxon>
        <taxon>Portunus</taxon>
    </lineage>
</organism>
<reference evidence="1 2" key="1">
    <citation type="submission" date="2019-05" db="EMBL/GenBank/DDBJ databases">
        <title>Another draft genome of Portunus trituberculatus and its Hox gene families provides insights of decapod evolution.</title>
        <authorList>
            <person name="Jeong J.-H."/>
            <person name="Song I."/>
            <person name="Kim S."/>
            <person name="Choi T."/>
            <person name="Kim D."/>
            <person name="Ryu S."/>
            <person name="Kim W."/>
        </authorList>
    </citation>
    <scope>NUCLEOTIDE SEQUENCE [LARGE SCALE GENOMIC DNA]</scope>
    <source>
        <tissue evidence="1">Muscle</tissue>
    </source>
</reference>
<proteinExistence type="predicted"/>